<reference evidence="2" key="1">
    <citation type="submission" date="2019-04" db="EMBL/GenBank/DDBJ databases">
        <title>Genome assembly of Zosterops borbonicus 15179.</title>
        <authorList>
            <person name="Leroy T."/>
            <person name="Anselmetti Y."/>
            <person name="Tilak M.-K."/>
            <person name="Nabholz B."/>
        </authorList>
    </citation>
    <scope>NUCLEOTIDE SEQUENCE</scope>
    <source>
        <strain evidence="2">HGM_15179</strain>
        <tissue evidence="2">Muscle</tissue>
    </source>
</reference>
<protein>
    <submittedName>
        <fullName evidence="2">Uncharacterized protein</fullName>
    </submittedName>
</protein>
<dbReference type="Proteomes" id="UP000796761">
    <property type="component" value="Unassembled WGS sequence"/>
</dbReference>
<comment type="caution">
    <text evidence="2">The sequence shown here is derived from an EMBL/GenBank/DDBJ whole genome shotgun (WGS) entry which is preliminary data.</text>
</comment>
<feature type="region of interest" description="Disordered" evidence="1">
    <location>
        <begin position="1"/>
        <end position="23"/>
    </location>
</feature>
<dbReference type="EMBL" id="SWJQ01000318">
    <property type="protein sequence ID" value="TRZ16356.1"/>
    <property type="molecule type" value="Genomic_DNA"/>
</dbReference>
<accession>A0A8K1GCW4</accession>
<feature type="compositionally biased region" description="Polar residues" evidence="1">
    <location>
        <begin position="1"/>
        <end position="10"/>
    </location>
</feature>
<dbReference type="AlphaFoldDB" id="A0A8K1GCW4"/>
<proteinExistence type="predicted"/>
<organism evidence="2 3">
    <name type="scientific">Zosterops borbonicus</name>
    <dbReference type="NCBI Taxonomy" id="364589"/>
    <lineage>
        <taxon>Eukaryota</taxon>
        <taxon>Metazoa</taxon>
        <taxon>Chordata</taxon>
        <taxon>Craniata</taxon>
        <taxon>Vertebrata</taxon>
        <taxon>Euteleostomi</taxon>
        <taxon>Archelosauria</taxon>
        <taxon>Archosauria</taxon>
        <taxon>Dinosauria</taxon>
        <taxon>Saurischia</taxon>
        <taxon>Theropoda</taxon>
        <taxon>Coelurosauria</taxon>
        <taxon>Aves</taxon>
        <taxon>Neognathae</taxon>
        <taxon>Neoaves</taxon>
        <taxon>Telluraves</taxon>
        <taxon>Australaves</taxon>
        <taxon>Passeriformes</taxon>
        <taxon>Sylvioidea</taxon>
        <taxon>Zosteropidae</taxon>
        <taxon>Zosterops</taxon>
    </lineage>
</organism>
<gene>
    <name evidence="2" type="ORF">HGM15179_010744</name>
</gene>
<evidence type="ECO:0000313" key="2">
    <source>
        <dbReference type="EMBL" id="TRZ16356.1"/>
    </source>
</evidence>
<name>A0A8K1GCW4_9PASS</name>
<evidence type="ECO:0000313" key="3">
    <source>
        <dbReference type="Proteomes" id="UP000796761"/>
    </source>
</evidence>
<keyword evidence="3" id="KW-1185">Reference proteome</keyword>
<sequence length="148" mass="16440">MRGTTVQTPTKVGGEGGEGGDEDSGIEILLWTVLQTMSEAAVLQPIEDHRDAEIHHSLWGIPPWSSSFFPAIISSGWLGLGQWQVCLGPAGIDIVGHEKDFWQLLTEATHVSHLLPNLDHANPIQEKRIYLIARSYMKSKRDHDTVTY</sequence>
<evidence type="ECO:0000256" key="1">
    <source>
        <dbReference type="SAM" id="MobiDB-lite"/>
    </source>
</evidence>